<sequence>MNICNKHLQGQAAQPTCLVHSGHRLRVALKACEISPTAFAEWLRISPQRLNNWFLRGLPDVHLEGLARALSLSRVWLETGEGEP</sequence>
<evidence type="ECO:0000313" key="1">
    <source>
        <dbReference type="EMBL" id="NVZ59109.1"/>
    </source>
</evidence>
<dbReference type="AlphaFoldDB" id="A0A7Y7RVD1"/>
<organism evidence="1 2">
    <name type="scientific">Pseudomonas edaphica</name>
    <dbReference type="NCBI Taxonomy" id="2006980"/>
    <lineage>
        <taxon>Bacteria</taxon>
        <taxon>Pseudomonadati</taxon>
        <taxon>Pseudomonadota</taxon>
        <taxon>Gammaproteobacteria</taxon>
        <taxon>Pseudomonadales</taxon>
        <taxon>Pseudomonadaceae</taxon>
        <taxon>Pseudomonas</taxon>
    </lineage>
</organism>
<dbReference type="RefSeq" id="WP_177034694.1">
    <property type="nucleotide sequence ID" value="NZ_JACAOZ010000028.1"/>
</dbReference>
<accession>A0A7Y7RVD1</accession>
<comment type="caution">
    <text evidence="1">The sequence shown here is derived from an EMBL/GenBank/DDBJ whole genome shotgun (WGS) entry which is preliminary data.</text>
</comment>
<name>A0A7Y7RVD1_9PSED</name>
<reference evidence="1 2" key="1">
    <citation type="submission" date="2020-04" db="EMBL/GenBank/DDBJ databases">
        <title>Molecular characterization of pseudomonads from Agaricus bisporus reveal novel blotch 2 pathogens in Western Europe.</title>
        <authorList>
            <person name="Taparia T."/>
            <person name="Krijger M."/>
            <person name="Haynes E."/>
            <person name="Elpinstone J.G."/>
            <person name="Noble R."/>
            <person name="Van Der Wolf J."/>
        </authorList>
    </citation>
    <scope>NUCLEOTIDE SEQUENCE [LARGE SCALE GENOMIC DNA]</scope>
    <source>
        <strain evidence="1 2">B7002</strain>
    </source>
</reference>
<proteinExistence type="predicted"/>
<dbReference type="Proteomes" id="UP000560470">
    <property type="component" value="Unassembled WGS sequence"/>
</dbReference>
<dbReference type="EMBL" id="JACAOZ010000028">
    <property type="protein sequence ID" value="NVZ59109.1"/>
    <property type="molecule type" value="Genomic_DNA"/>
</dbReference>
<evidence type="ECO:0000313" key="2">
    <source>
        <dbReference type="Proteomes" id="UP000560470"/>
    </source>
</evidence>
<protein>
    <submittedName>
        <fullName evidence="1">Helix-turn-helix transcriptional regulator</fullName>
    </submittedName>
</protein>
<gene>
    <name evidence="1" type="ORF">HX797_22835</name>
</gene>